<keyword evidence="2" id="KW-0472">Membrane</keyword>
<feature type="compositionally biased region" description="Low complexity" evidence="1">
    <location>
        <begin position="1"/>
        <end position="19"/>
    </location>
</feature>
<dbReference type="AlphaFoldDB" id="A0AAN9B5U5"/>
<feature type="region of interest" description="Disordered" evidence="1">
    <location>
        <begin position="1"/>
        <end position="24"/>
    </location>
</feature>
<accession>A0AAN9B5U5</accession>
<dbReference type="EMBL" id="JBAMIC010000012">
    <property type="protein sequence ID" value="KAK7099387.1"/>
    <property type="molecule type" value="Genomic_DNA"/>
</dbReference>
<evidence type="ECO:0000313" key="4">
    <source>
        <dbReference type="Proteomes" id="UP001374579"/>
    </source>
</evidence>
<feature type="transmembrane region" description="Helical" evidence="2">
    <location>
        <begin position="76"/>
        <end position="97"/>
    </location>
</feature>
<gene>
    <name evidence="3" type="ORF">V1264_003531</name>
</gene>
<reference evidence="3 4" key="1">
    <citation type="submission" date="2024-02" db="EMBL/GenBank/DDBJ databases">
        <title>Chromosome-scale genome assembly of the rough periwinkle Littorina saxatilis.</title>
        <authorList>
            <person name="De Jode A."/>
            <person name="Faria R."/>
            <person name="Formenti G."/>
            <person name="Sims Y."/>
            <person name="Smith T.P."/>
            <person name="Tracey A."/>
            <person name="Wood J.M.D."/>
            <person name="Zagrodzka Z.B."/>
            <person name="Johannesson K."/>
            <person name="Butlin R.K."/>
            <person name="Leder E.H."/>
        </authorList>
    </citation>
    <scope>NUCLEOTIDE SEQUENCE [LARGE SCALE GENOMIC DNA]</scope>
    <source>
        <strain evidence="3">Snail1</strain>
        <tissue evidence="3">Muscle</tissue>
    </source>
</reference>
<feature type="transmembrane region" description="Helical" evidence="2">
    <location>
        <begin position="231"/>
        <end position="253"/>
    </location>
</feature>
<evidence type="ECO:0000256" key="1">
    <source>
        <dbReference type="SAM" id="MobiDB-lite"/>
    </source>
</evidence>
<evidence type="ECO:0000256" key="2">
    <source>
        <dbReference type="SAM" id="Phobius"/>
    </source>
</evidence>
<sequence length="323" mass="34869">MSAQPQGQQPTGPPSYSSTLTASNQLDKTRMTDSMIVNDRSRMHGDEVAECVPVPVPGGEPAALVMAGPMLNSDPLFLVSIIIGFIGTILAAIGVFLPNWFIVVSSTTAASGSFPLMKSKGCPSKSEVTKLWTKASAEVGVCHGKDASPFALGSWVLAMQILALAGLAMSILNLLLQLVNLCLRPRRYFLHMASMYVMGIGCLLLMLAGHIGHHYAVWQEVFRNKGSDFTLQINSLGPGLFHLATVIAAWVCVLTHVSSHAPGPLSVHTRFAHQYDKEEPVQSDEMMKLEQILLITDDEPLSYGRVSDLTGDDRKASIHSTEV</sequence>
<proteinExistence type="predicted"/>
<protein>
    <recommendedName>
        <fullName evidence="5">Transmembrane protein</fullName>
    </recommendedName>
</protein>
<feature type="transmembrane region" description="Helical" evidence="2">
    <location>
        <begin position="188"/>
        <end position="211"/>
    </location>
</feature>
<feature type="transmembrane region" description="Helical" evidence="2">
    <location>
        <begin position="155"/>
        <end position="176"/>
    </location>
</feature>
<keyword evidence="4" id="KW-1185">Reference proteome</keyword>
<organism evidence="3 4">
    <name type="scientific">Littorina saxatilis</name>
    <dbReference type="NCBI Taxonomy" id="31220"/>
    <lineage>
        <taxon>Eukaryota</taxon>
        <taxon>Metazoa</taxon>
        <taxon>Spiralia</taxon>
        <taxon>Lophotrochozoa</taxon>
        <taxon>Mollusca</taxon>
        <taxon>Gastropoda</taxon>
        <taxon>Caenogastropoda</taxon>
        <taxon>Littorinimorpha</taxon>
        <taxon>Littorinoidea</taxon>
        <taxon>Littorinidae</taxon>
        <taxon>Littorina</taxon>
    </lineage>
</organism>
<keyword evidence="2" id="KW-0812">Transmembrane</keyword>
<comment type="caution">
    <text evidence="3">The sequence shown here is derived from an EMBL/GenBank/DDBJ whole genome shotgun (WGS) entry which is preliminary data.</text>
</comment>
<evidence type="ECO:0000313" key="3">
    <source>
        <dbReference type="EMBL" id="KAK7099387.1"/>
    </source>
</evidence>
<name>A0AAN9B5U5_9CAEN</name>
<keyword evidence="2" id="KW-1133">Transmembrane helix</keyword>
<evidence type="ECO:0008006" key="5">
    <source>
        <dbReference type="Google" id="ProtNLM"/>
    </source>
</evidence>
<dbReference type="Proteomes" id="UP001374579">
    <property type="component" value="Unassembled WGS sequence"/>
</dbReference>